<dbReference type="InterPro" id="IPR000055">
    <property type="entry name" value="Restrct_endonuc_typeI_TRD"/>
</dbReference>
<accession>C6DAR8</accession>
<dbReference type="GO" id="GO:0003677">
    <property type="term" value="F:DNA binding"/>
    <property type="evidence" value="ECO:0007669"/>
    <property type="project" value="UniProtKB-KW"/>
</dbReference>
<dbReference type="EMBL" id="CP001657">
    <property type="protein sequence ID" value="ACT13902.1"/>
    <property type="molecule type" value="Genomic_DNA"/>
</dbReference>
<keyword evidence="3" id="KW-0238">DNA-binding</keyword>
<protein>
    <submittedName>
        <fullName evidence="5">Restriction modification system DNA specificity domain protein</fullName>
    </submittedName>
</protein>
<evidence type="ECO:0000256" key="3">
    <source>
        <dbReference type="ARBA" id="ARBA00023125"/>
    </source>
</evidence>
<sequence length="390" mass="44143">MSWPTYKLTDLCNKITDGSHNPPPGISESKFLMLSSKNIFDDDINFHNPRYLTKDDFERENRRTDVSSGDVLLTIVGTVGRAAVVPDGSPKFTLQRSVAVLKPKHGIITSRFLMYTLRSMLDVLLAGARGVAQQGIYLKQLHDLDIKVPSVEIQKHIVNVLDKASSLCRKREQGIKLADEFLRATFSNMFGNPDNNIKNFPIGTIRDLVSSASYGLSSKTSKHSGKYPVLRMGNITYQGDWDLIDLKYIDLDEKAQEKFLLEKGDLLFNRTNSKELVGKTAIFENDRDMAFAGYLIRVRTNEIGNNYYIAGYLNSLHGKNTLINMSKSIVGMANINAQEMQNIKILIPPKELQDNYEKIYKTVKNKIKIHIESKKESEMLFNNLSDGFFN</sequence>
<dbReference type="PANTHER" id="PTHR30408:SF12">
    <property type="entry name" value="TYPE I RESTRICTION ENZYME MJAVIII SPECIFICITY SUBUNIT"/>
    <property type="match status" value="1"/>
</dbReference>
<dbReference type="Pfam" id="PF01420">
    <property type="entry name" value="Methylase_S"/>
    <property type="match status" value="2"/>
</dbReference>
<dbReference type="SUPFAM" id="SSF116734">
    <property type="entry name" value="DNA methylase specificity domain"/>
    <property type="match status" value="2"/>
</dbReference>
<keyword evidence="2" id="KW-0680">Restriction system</keyword>
<evidence type="ECO:0000256" key="2">
    <source>
        <dbReference type="ARBA" id="ARBA00022747"/>
    </source>
</evidence>
<name>C6DAR8_PECCP</name>
<dbReference type="GO" id="GO:0009307">
    <property type="term" value="P:DNA restriction-modification system"/>
    <property type="evidence" value="ECO:0007669"/>
    <property type="project" value="UniProtKB-KW"/>
</dbReference>
<dbReference type="HOGENOM" id="CLU_021095_10_1_6"/>
<dbReference type="CDD" id="cd17524">
    <property type="entry name" value="RMtype1_S_EcoUTORF5051P-TRD2-CR2_like"/>
    <property type="match status" value="1"/>
</dbReference>
<dbReference type="InterPro" id="IPR052021">
    <property type="entry name" value="Type-I_RS_S_subunit"/>
</dbReference>
<organism evidence="5 6">
    <name type="scientific">Pectobacterium carotovorum subsp. carotovorum (strain PC1)</name>
    <dbReference type="NCBI Taxonomy" id="561230"/>
    <lineage>
        <taxon>Bacteria</taxon>
        <taxon>Pseudomonadati</taxon>
        <taxon>Pseudomonadota</taxon>
        <taxon>Gammaproteobacteria</taxon>
        <taxon>Enterobacterales</taxon>
        <taxon>Pectobacteriaceae</taxon>
        <taxon>Pectobacterium</taxon>
    </lineage>
</organism>
<comment type="similarity">
    <text evidence="1">Belongs to the type-I restriction system S methylase family.</text>
</comment>
<evidence type="ECO:0000256" key="1">
    <source>
        <dbReference type="ARBA" id="ARBA00010923"/>
    </source>
</evidence>
<dbReference type="Proteomes" id="UP000002736">
    <property type="component" value="Chromosome"/>
</dbReference>
<dbReference type="eggNOG" id="COG0732">
    <property type="taxonomic scope" value="Bacteria"/>
</dbReference>
<dbReference type="STRING" id="561230.PC1_2875"/>
<dbReference type="PANTHER" id="PTHR30408">
    <property type="entry name" value="TYPE-1 RESTRICTION ENZYME ECOKI SPECIFICITY PROTEIN"/>
    <property type="match status" value="1"/>
</dbReference>
<evidence type="ECO:0000259" key="4">
    <source>
        <dbReference type="Pfam" id="PF01420"/>
    </source>
</evidence>
<proteinExistence type="inferred from homology"/>
<feature type="domain" description="Type I restriction modification DNA specificity" evidence="4">
    <location>
        <begin position="31"/>
        <end position="168"/>
    </location>
</feature>
<dbReference type="Gene3D" id="3.90.220.20">
    <property type="entry name" value="DNA methylase specificity domains"/>
    <property type="match status" value="2"/>
</dbReference>
<dbReference type="OrthoDB" id="398435at2"/>
<dbReference type="KEGG" id="pct:PC1_2875"/>
<dbReference type="RefSeq" id="WP_015841062.1">
    <property type="nucleotide sequence ID" value="NC_012917.1"/>
</dbReference>
<dbReference type="AlphaFoldDB" id="C6DAR8"/>
<evidence type="ECO:0000313" key="6">
    <source>
        <dbReference type="Proteomes" id="UP000002736"/>
    </source>
</evidence>
<gene>
    <name evidence="5" type="ordered locus">PC1_2875</name>
</gene>
<evidence type="ECO:0000313" key="5">
    <source>
        <dbReference type="EMBL" id="ACT13902.1"/>
    </source>
</evidence>
<reference evidence="5 6" key="1">
    <citation type="submission" date="2009-07" db="EMBL/GenBank/DDBJ databases">
        <title>Complete sequence of Pectobacterium carotovorum subsp. carotovorum PC1.</title>
        <authorList>
            <consortium name="US DOE Joint Genome Institute"/>
            <person name="Lucas S."/>
            <person name="Copeland A."/>
            <person name="Lapidus A."/>
            <person name="Glavina del Rio T."/>
            <person name="Tice H."/>
            <person name="Bruce D."/>
            <person name="Goodwin L."/>
            <person name="Pitluck S."/>
            <person name="Munk A.C."/>
            <person name="Brettin T."/>
            <person name="Detter J.C."/>
            <person name="Han C."/>
            <person name="Tapia R."/>
            <person name="Larimer F."/>
            <person name="Land M."/>
            <person name="Hauser L."/>
            <person name="Kyrpides N."/>
            <person name="Mikhailova N."/>
            <person name="Balakrishnan V."/>
            <person name="Glasner J."/>
            <person name="Perna N.T."/>
        </authorList>
    </citation>
    <scope>NUCLEOTIDE SEQUENCE [LARGE SCALE GENOMIC DNA]</scope>
    <source>
        <strain evidence="5 6">PC1</strain>
    </source>
</reference>
<dbReference type="InterPro" id="IPR044946">
    <property type="entry name" value="Restrct_endonuc_typeI_TRD_sf"/>
</dbReference>
<dbReference type="REBASE" id="21272">
    <property type="entry name" value="S.PcaPC1ORF2876P"/>
</dbReference>
<dbReference type="CDD" id="cd17246">
    <property type="entry name" value="RMtype1_S_SonII-TRD2-CR2_like"/>
    <property type="match status" value="1"/>
</dbReference>
<feature type="domain" description="Type I restriction modification DNA specificity" evidence="4">
    <location>
        <begin position="216"/>
        <end position="374"/>
    </location>
</feature>